<keyword evidence="2" id="KW-1185">Reference proteome</keyword>
<evidence type="ECO:0000313" key="2">
    <source>
        <dbReference type="Proteomes" id="UP001589890"/>
    </source>
</evidence>
<organism evidence="1 2">
    <name type="scientific">Kribbella deserti</name>
    <dbReference type="NCBI Taxonomy" id="1926257"/>
    <lineage>
        <taxon>Bacteria</taxon>
        <taxon>Bacillati</taxon>
        <taxon>Actinomycetota</taxon>
        <taxon>Actinomycetes</taxon>
        <taxon>Propionibacteriales</taxon>
        <taxon>Kribbellaceae</taxon>
        <taxon>Kribbella</taxon>
    </lineage>
</organism>
<reference evidence="1 2" key="1">
    <citation type="submission" date="2024-09" db="EMBL/GenBank/DDBJ databases">
        <authorList>
            <person name="Sun Q."/>
            <person name="Mori K."/>
        </authorList>
    </citation>
    <scope>NUCLEOTIDE SEQUENCE [LARGE SCALE GENOMIC DNA]</scope>
    <source>
        <strain evidence="1 2">CGMCC 1.15906</strain>
    </source>
</reference>
<dbReference type="Proteomes" id="UP001589890">
    <property type="component" value="Unassembled WGS sequence"/>
</dbReference>
<protein>
    <submittedName>
        <fullName evidence="1">Uncharacterized protein</fullName>
    </submittedName>
</protein>
<gene>
    <name evidence="1" type="ORF">ACFFGN_01930</name>
</gene>
<accession>A0ABV6QDV0</accession>
<dbReference type="EMBL" id="JBHLTC010000001">
    <property type="protein sequence ID" value="MFC0622799.1"/>
    <property type="molecule type" value="Genomic_DNA"/>
</dbReference>
<proteinExistence type="predicted"/>
<sequence length="125" mass="13698">MTELALLVEPTSVERDVQSVYKNQVQYRDEVTANVTCFGTSEALETRRPTAVYESIRIVHKMLASSLDNIVGGALVGVVRTTQTKSGEGYVFRDPDDETFGHVAAYHQAREAAAEQAMADAPSFD</sequence>
<evidence type="ECO:0000313" key="1">
    <source>
        <dbReference type="EMBL" id="MFC0622799.1"/>
    </source>
</evidence>
<dbReference type="RefSeq" id="WP_380043476.1">
    <property type="nucleotide sequence ID" value="NZ_JBHLTC010000001.1"/>
</dbReference>
<comment type="caution">
    <text evidence="1">The sequence shown here is derived from an EMBL/GenBank/DDBJ whole genome shotgun (WGS) entry which is preliminary data.</text>
</comment>
<name>A0ABV6QDV0_9ACTN</name>